<accession>A0A4Y8DDA5</accession>
<dbReference type="EMBL" id="PHWZ01000033">
    <property type="protein sequence ID" value="TEY81561.1"/>
    <property type="molecule type" value="Genomic_DNA"/>
</dbReference>
<comment type="caution">
    <text evidence="1">The sequence shown here is derived from an EMBL/GenBank/DDBJ whole genome shotgun (WGS) entry which is preliminary data.</text>
</comment>
<organism evidence="1 2">
    <name type="scientific">Botryotinia calthae</name>
    <dbReference type="NCBI Taxonomy" id="38488"/>
    <lineage>
        <taxon>Eukaryota</taxon>
        <taxon>Fungi</taxon>
        <taxon>Dikarya</taxon>
        <taxon>Ascomycota</taxon>
        <taxon>Pezizomycotina</taxon>
        <taxon>Leotiomycetes</taxon>
        <taxon>Helotiales</taxon>
        <taxon>Sclerotiniaceae</taxon>
        <taxon>Botryotinia</taxon>
    </lineage>
</organism>
<name>A0A4Y8DDA5_9HELO</name>
<keyword evidence="2" id="KW-1185">Reference proteome</keyword>
<evidence type="ECO:0000313" key="2">
    <source>
        <dbReference type="Proteomes" id="UP000297299"/>
    </source>
</evidence>
<dbReference type="AlphaFoldDB" id="A0A4Y8DDA5"/>
<sequence length="89" mass="10046">MVRIKKIGVSLYFPQAVIRRRQAVFFVGLTGRGVEIGESNPIESRVRKLHAFVLDCIYFKWKFTLVLSTVSAHTCVGLEVNEVVTAHDP</sequence>
<proteinExistence type="predicted"/>
<dbReference type="Proteomes" id="UP000297299">
    <property type="component" value="Unassembled WGS sequence"/>
</dbReference>
<gene>
    <name evidence="1" type="ORF">BOTCAL_0033g00430</name>
</gene>
<reference evidence="1 2" key="1">
    <citation type="submission" date="2017-11" db="EMBL/GenBank/DDBJ databases">
        <title>Comparative genomics of Botrytis spp.</title>
        <authorList>
            <person name="Valero-Jimenez C.A."/>
            <person name="Tapia P."/>
            <person name="Veloso J."/>
            <person name="Silva-Moreno E."/>
            <person name="Staats M."/>
            <person name="Valdes J.H."/>
            <person name="Van Kan J.A.L."/>
        </authorList>
    </citation>
    <scope>NUCLEOTIDE SEQUENCE [LARGE SCALE GENOMIC DNA]</scope>
    <source>
        <strain evidence="1 2">MUCL2830</strain>
    </source>
</reference>
<evidence type="ECO:0000313" key="1">
    <source>
        <dbReference type="EMBL" id="TEY81561.1"/>
    </source>
</evidence>
<protein>
    <submittedName>
        <fullName evidence="1">Uncharacterized protein</fullName>
    </submittedName>
</protein>